<organism evidence="2 3">
    <name type="scientific">Pseudodesulfovibrio alkaliphilus</name>
    <dbReference type="NCBI Taxonomy" id="2661613"/>
    <lineage>
        <taxon>Bacteria</taxon>
        <taxon>Pseudomonadati</taxon>
        <taxon>Thermodesulfobacteriota</taxon>
        <taxon>Desulfovibrionia</taxon>
        <taxon>Desulfovibrionales</taxon>
        <taxon>Desulfovibrionaceae</taxon>
    </lineage>
</organism>
<evidence type="ECO:0000313" key="3">
    <source>
        <dbReference type="Proteomes" id="UP000461162"/>
    </source>
</evidence>
<dbReference type="InterPro" id="IPR027485">
    <property type="entry name" value="AMMECR1_N"/>
</dbReference>
<dbReference type="InterPro" id="IPR036071">
    <property type="entry name" value="AMMECR1_dom_sf"/>
</dbReference>
<dbReference type="AlphaFoldDB" id="A0A7K1KP82"/>
<dbReference type="InterPro" id="IPR027623">
    <property type="entry name" value="AmmeMemoSam_A"/>
</dbReference>
<dbReference type="PANTHER" id="PTHR13016:SF0">
    <property type="entry name" value="AMME SYNDROME CANDIDATE GENE 1 PROTEIN"/>
    <property type="match status" value="1"/>
</dbReference>
<dbReference type="PANTHER" id="PTHR13016">
    <property type="entry name" value="AMMECR1 HOMOLOG"/>
    <property type="match status" value="1"/>
</dbReference>
<dbReference type="InterPro" id="IPR002733">
    <property type="entry name" value="AMMECR1_domain"/>
</dbReference>
<dbReference type="NCBIfam" id="TIGR00296">
    <property type="entry name" value="TIGR00296 family protein"/>
    <property type="match status" value="1"/>
</dbReference>
<reference evidence="2 3" key="1">
    <citation type="submission" date="2019-11" db="EMBL/GenBank/DDBJ databases">
        <title>Pseudodesulfovibrio alkaliphilus, sp. nov., an alkaliphilic sulfate-reducing bacteria from mud volcano of Taman peninsula, Russia.</title>
        <authorList>
            <person name="Frolova A."/>
            <person name="Merkel A.Y."/>
            <person name="Slobodkin A.I."/>
        </authorList>
    </citation>
    <scope>NUCLEOTIDE SEQUENCE [LARGE SCALE GENOMIC DNA]</scope>
    <source>
        <strain evidence="2 3">F-1</strain>
    </source>
</reference>
<dbReference type="PROSITE" id="PS51112">
    <property type="entry name" value="AMMECR1"/>
    <property type="match status" value="1"/>
</dbReference>
<dbReference type="SUPFAM" id="SSF143447">
    <property type="entry name" value="AMMECR1-like"/>
    <property type="match status" value="1"/>
</dbReference>
<feature type="domain" description="AMMECR1" evidence="1">
    <location>
        <begin position="12"/>
        <end position="186"/>
    </location>
</feature>
<dbReference type="Gene3D" id="3.30.700.20">
    <property type="entry name" value="Hypothetical protein ph0010, domain 1"/>
    <property type="match status" value="1"/>
</dbReference>
<proteinExistence type="predicted"/>
<evidence type="ECO:0000259" key="1">
    <source>
        <dbReference type="PROSITE" id="PS51112"/>
    </source>
</evidence>
<dbReference type="NCBIfam" id="TIGR04335">
    <property type="entry name" value="AmmeMemoSam_A"/>
    <property type="match status" value="1"/>
</dbReference>
<name>A0A7K1KP82_9BACT</name>
<dbReference type="Proteomes" id="UP000461162">
    <property type="component" value="Unassembled WGS sequence"/>
</dbReference>
<gene>
    <name evidence="2" type="primary">amrA</name>
    <name evidence="2" type="ORF">GKC30_08650</name>
</gene>
<comment type="caution">
    <text evidence="2">The sequence shown here is derived from an EMBL/GenBank/DDBJ whole genome shotgun (WGS) entry which is preliminary data.</text>
</comment>
<dbReference type="Pfam" id="PF01871">
    <property type="entry name" value="AMMECR1"/>
    <property type="match status" value="1"/>
</dbReference>
<accession>A0A7K1KP82</accession>
<keyword evidence="3" id="KW-1185">Reference proteome</keyword>
<evidence type="ECO:0000313" key="2">
    <source>
        <dbReference type="EMBL" id="MUM77701.1"/>
    </source>
</evidence>
<dbReference type="RefSeq" id="WP_155934122.1">
    <property type="nucleotide sequence ID" value="NZ_WODC01000005.1"/>
</dbReference>
<dbReference type="EMBL" id="WODC01000005">
    <property type="protein sequence ID" value="MUM77701.1"/>
    <property type="molecule type" value="Genomic_DNA"/>
</dbReference>
<protein>
    <submittedName>
        <fullName evidence="2">AmmeMemoRadiSam system protein A</fullName>
    </submittedName>
</protein>
<dbReference type="InterPro" id="IPR023473">
    <property type="entry name" value="AMMECR1"/>
</dbReference>
<dbReference type="Gene3D" id="3.30.1490.150">
    <property type="entry name" value="Hypothetical protein ph0010, domain 2"/>
    <property type="match status" value="1"/>
</dbReference>
<sequence length="186" mass="20677">MAKVFRFALTDEEKTFLRDLVRLSIASRLNPAGESGEPPQPPTPTLRERLGAFVTLKLGGSLRGCIGNVRGSGELYRTVWDMARSAAFEDPRFPPLTPGEFEVVEYEISVLGPIESCPDPALVEVGRHGLIMSRDGRSGLLLPQVPVEWGWDRETFLAQTCHKAGLPRDAWREPATTILWFEAVIF</sequence>